<evidence type="ECO:0000313" key="3">
    <source>
        <dbReference type="Proteomes" id="UP000002640"/>
    </source>
</evidence>
<reference evidence="2 3" key="1">
    <citation type="journal article" date="2006" name="Science">
        <title>Phytophthora genome sequences uncover evolutionary origins and mechanisms of pathogenesis.</title>
        <authorList>
            <person name="Tyler B.M."/>
            <person name="Tripathy S."/>
            <person name="Zhang X."/>
            <person name="Dehal P."/>
            <person name="Jiang R.H."/>
            <person name="Aerts A."/>
            <person name="Arredondo F.D."/>
            <person name="Baxter L."/>
            <person name="Bensasson D."/>
            <person name="Beynon J.L."/>
            <person name="Chapman J."/>
            <person name="Damasceno C.M."/>
            <person name="Dorrance A.E."/>
            <person name="Dou D."/>
            <person name="Dickerman A.W."/>
            <person name="Dubchak I.L."/>
            <person name="Garbelotto M."/>
            <person name="Gijzen M."/>
            <person name="Gordon S.G."/>
            <person name="Govers F."/>
            <person name="Grunwald N.J."/>
            <person name="Huang W."/>
            <person name="Ivors K.L."/>
            <person name="Jones R.W."/>
            <person name="Kamoun S."/>
            <person name="Krampis K."/>
            <person name="Lamour K.H."/>
            <person name="Lee M.K."/>
            <person name="McDonald W.H."/>
            <person name="Medina M."/>
            <person name="Meijer H.J."/>
            <person name="Nordberg E.K."/>
            <person name="Maclean D.J."/>
            <person name="Ospina-Giraldo M.D."/>
            <person name="Morris P.F."/>
            <person name="Phuntumart V."/>
            <person name="Putnam N.H."/>
            <person name="Rash S."/>
            <person name="Rose J.K."/>
            <person name="Sakihama Y."/>
            <person name="Salamov A.A."/>
            <person name="Savidor A."/>
            <person name="Scheuring C.F."/>
            <person name="Smith B.M."/>
            <person name="Sobral B.W."/>
            <person name="Terry A."/>
            <person name="Torto-Alalibo T.A."/>
            <person name="Win J."/>
            <person name="Xu Z."/>
            <person name="Zhang H."/>
            <person name="Grigoriev I.V."/>
            <person name="Rokhsar D.S."/>
            <person name="Boore J.L."/>
        </authorList>
    </citation>
    <scope>NUCLEOTIDE SEQUENCE [LARGE SCALE GENOMIC DNA]</scope>
    <source>
        <strain evidence="2 3">P6497</strain>
    </source>
</reference>
<keyword evidence="1" id="KW-0732">Signal</keyword>
<evidence type="ECO:0000256" key="1">
    <source>
        <dbReference type="SAM" id="SignalP"/>
    </source>
</evidence>
<sequence length="108" mass="10761">MRRLALVLAALAATSQAVEVSVCGDATYDLPEDRGVVCASADPIPPGTACPLKGDKASADCFENLPSYASGACVAPEDAVCALVTDSTWGCVLLSVGCGGKTLTTAAP</sequence>
<evidence type="ECO:0000313" key="2">
    <source>
        <dbReference type="EMBL" id="EGZ16562.1"/>
    </source>
</evidence>
<feature type="signal peptide" evidence="1">
    <location>
        <begin position="1"/>
        <end position="17"/>
    </location>
</feature>
<gene>
    <name evidence="2" type="ORF">PHYSODRAFT_413881</name>
</gene>
<dbReference type="KEGG" id="psoj:PHYSODRAFT_413881"/>
<keyword evidence="3" id="KW-1185">Reference proteome</keyword>
<dbReference type="GeneID" id="20651800"/>
<dbReference type="InParanoid" id="G4ZEN9"/>
<dbReference type="RefSeq" id="XP_009525620.1">
    <property type="nucleotide sequence ID" value="XM_009527325.1"/>
</dbReference>
<dbReference type="AlphaFoldDB" id="G4ZEN9"/>
<dbReference type="STRING" id="1094619.G4ZEN9"/>
<accession>G4ZEN9</accession>
<dbReference type="OMA" id="QCIVKED"/>
<dbReference type="Proteomes" id="UP000002640">
    <property type="component" value="Unassembled WGS sequence"/>
</dbReference>
<dbReference type="EMBL" id="JH159154">
    <property type="protein sequence ID" value="EGZ16562.1"/>
    <property type="molecule type" value="Genomic_DNA"/>
</dbReference>
<name>G4ZEN9_PHYSP</name>
<feature type="non-terminal residue" evidence="2">
    <location>
        <position position="108"/>
    </location>
</feature>
<proteinExistence type="predicted"/>
<feature type="chain" id="PRO_5003472125" evidence="1">
    <location>
        <begin position="18"/>
        <end position="108"/>
    </location>
</feature>
<organism evidence="2 3">
    <name type="scientific">Phytophthora sojae (strain P6497)</name>
    <name type="common">Soybean stem and root rot agent</name>
    <name type="synonym">Phytophthora megasperma f. sp. glycines</name>
    <dbReference type="NCBI Taxonomy" id="1094619"/>
    <lineage>
        <taxon>Eukaryota</taxon>
        <taxon>Sar</taxon>
        <taxon>Stramenopiles</taxon>
        <taxon>Oomycota</taxon>
        <taxon>Peronosporomycetes</taxon>
        <taxon>Peronosporales</taxon>
        <taxon>Peronosporaceae</taxon>
        <taxon>Phytophthora</taxon>
    </lineage>
</organism>
<protein>
    <submittedName>
        <fullName evidence="2">Uncharacterized protein</fullName>
    </submittedName>
</protein>